<evidence type="ECO:0000256" key="6">
    <source>
        <dbReference type="ARBA" id="ARBA00023037"/>
    </source>
</evidence>
<evidence type="ECO:0000313" key="14">
    <source>
        <dbReference type="Proteomes" id="UP001152320"/>
    </source>
</evidence>
<dbReference type="Pfam" id="PF01839">
    <property type="entry name" value="FG-GAP"/>
    <property type="match status" value="2"/>
</dbReference>
<comment type="subcellular location">
    <subcellularLocation>
        <location evidence="1 11">Membrane</location>
        <topology evidence="1 11">Single-pass type I membrane protein</topology>
    </subcellularLocation>
</comment>
<dbReference type="EMBL" id="JAIZAY010000018">
    <property type="protein sequence ID" value="KAJ8024790.1"/>
    <property type="molecule type" value="Genomic_DNA"/>
</dbReference>
<dbReference type="Gene3D" id="2.130.10.130">
    <property type="entry name" value="Integrin alpha, N-terminal"/>
    <property type="match status" value="1"/>
</dbReference>
<dbReference type="AlphaFoldDB" id="A0A9Q0YLM4"/>
<organism evidence="13 14">
    <name type="scientific">Holothuria leucospilota</name>
    <name type="common">Black long sea cucumber</name>
    <name type="synonym">Mertensiothuria leucospilota</name>
    <dbReference type="NCBI Taxonomy" id="206669"/>
    <lineage>
        <taxon>Eukaryota</taxon>
        <taxon>Metazoa</taxon>
        <taxon>Echinodermata</taxon>
        <taxon>Eleutherozoa</taxon>
        <taxon>Echinozoa</taxon>
        <taxon>Holothuroidea</taxon>
        <taxon>Aspidochirotacea</taxon>
        <taxon>Aspidochirotida</taxon>
        <taxon>Holothuriidae</taxon>
        <taxon>Holothuria</taxon>
    </lineage>
</organism>
<dbReference type="GO" id="GO:0008305">
    <property type="term" value="C:integrin complex"/>
    <property type="evidence" value="ECO:0007669"/>
    <property type="project" value="InterPro"/>
</dbReference>
<evidence type="ECO:0000256" key="4">
    <source>
        <dbReference type="ARBA" id="ARBA00022737"/>
    </source>
</evidence>
<evidence type="ECO:0000256" key="2">
    <source>
        <dbReference type="ARBA" id="ARBA00008054"/>
    </source>
</evidence>
<feature type="repeat" description="FG-GAP" evidence="10">
    <location>
        <begin position="274"/>
        <end position="337"/>
    </location>
</feature>
<proteinExistence type="inferred from homology"/>
<dbReference type="InterPro" id="IPR013649">
    <property type="entry name" value="Integrin_alpha_Ig-like_1"/>
</dbReference>
<dbReference type="PRINTS" id="PR01185">
    <property type="entry name" value="INTEGRINA"/>
</dbReference>
<dbReference type="SUPFAM" id="SSF69179">
    <property type="entry name" value="Integrin domains"/>
    <property type="match status" value="1"/>
</dbReference>
<comment type="similarity">
    <text evidence="2 11">Belongs to the integrin alpha chain family.</text>
</comment>
<dbReference type="InterPro" id="IPR028994">
    <property type="entry name" value="Integrin_alpha_N"/>
</dbReference>
<comment type="caution">
    <text evidence="13">The sequence shown here is derived from an EMBL/GenBank/DDBJ whole genome shotgun (WGS) entry which is preliminary data.</text>
</comment>
<keyword evidence="3" id="KW-0732">Signal</keyword>
<feature type="domain" description="Integrin alpha first immunoglubulin-like" evidence="12">
    <location>
        <begin position="448"/>
        <end position="569"/>
    </location>
</feature>
<evidence type="ECO:0000256" key="3">
    <source>
        <dbReference type="ARBA" id="ARBA00022729"/>
    </source>
</evidence>
<dbReference type="SUPFAM" id="SSF69318">
    <property type="entry name" value="Integrin alpha N-terminal domain"/>
    <property type="match status" value="1"/>
</dbReference>
<dbReference type="GO" id="GO:0098609">
    <property type="term" value="P:cell-cell adhesion"/>
    <property type="evidence" value="ECO:0007669"/>
    <property type="project" value="TreeGrafter"/>
</dbReference>
<keyword evidence="5 11" id="KW-0130">Cell adhesion</keyword>
<gene>
    <name evidence="13" type="ORF">HOLleu_34800</name>
</gene>
<dbReference type="Proteomes" id="UP001152320">
    <property type="component" value="Chromosome 18"/>
</dbReference>
<sequence length="611" mass="67307">MSTNSAVPRNLFLVQVCVGLLLKVLSINAYNLDTRSPVIHRGKNGTFFGFSVALHRDFDEDMLIVGAPQDDSSELGTPYHTTGAVYKCPVEPFDNPGNCVKITTEAFEQNRNKTNQWLGATVRSSGPNGTVLSCAPLSKEKRFSQVQPSGKCIFSTSSMTHHNDQAPCKPKLAPLTGFKHTTHCLAGTSADIYKDGYIIGGPGSYHAQGSIFVPNEEGDFIHSEDEGIAHDGNYQGYSVAFGNFSGGDRLDYITGIPRAENLQGVVRIYSPELGHIRGFRGYQAGSFFGQSVAGSDLNDDGFDDLIVGASSYWNREAHQIDVGQIYIYYQTSLGTFDELPTVITGQVDGGRFGFVVAPLGDINDDGVNDLAVSAPYEGSGAVYIYNGRKMERIKNKPVQVVRPSDFNVNIPMERFGFALAGQRDADKNLYPDLLVGSYESDSAILIRTKPVVRPFISLSFTSNGVNVTNRNIRFQDKLVSGFEGETCLNYSGMGTDEFYFFNIRITMDAEKQTSRALFYNESTSYSEIQLEQIRIPKNGPNYCYSFTAYLKDEIIDKVSPIIVRVTTEVIIDEESLFPGEISHVVDLHNKIKDAQASISFRFLSFQSSITV</sequence>
<dbReference type="InterPro" id="IPR032695">
    <property type="entry name" value="Integrin_dom_sf"/>
</dbReference>
<keyword evidence="4" id="KW-0677">Repeat</keyword>
<evidence type="ECO:0000256" key="9">
    <source>
        <dbReference type="ARBA" id="ARBA00023180"/>
    </source>
</evidence>
<evidence type="ECO:0000259" key="12">
    <source>
        <dbReference type="Pfam" id="PF08441"/>
    </source>
</evidence>
<dbReference type="Gene3D" id="2.60.40.1460">
    <property type="entry name" value="Integrin domains. Chain A, domain 2"/>
    <property type="match status" value="1"/>
</dbReference>
<keyword evidence="6 11" id="KW-0401">Integrin</keyword>
<keyword evidence="8 11" id="KW-0675">Receptor</keyword>
<protein>
    <submittedName>
        <fullName evidence="13">Integrin alpha-8</fullName>
    </submittedName>
</protein>
<dbReference type="GO" id="GO:0005178">
    <property type="term" value="F:integrin binding"/>
    <property type="evidence" value="ECO:0007669"/>
    <property type="project" value="TreeGrafter"/>
</dbReference>
<dbReference type="SMART" id="SM00191">
    <property type="entry name" value="Int_alpha"/>
    <property type="match status" value="4"/>
</dbReference>
<dbReference type="Pfam" id="PF08441">
    <property type="entry name" value="Integrin_A_Ig_1"/>
    <property type="match status" value="1"/>
</dbReference>
<keyword evidence="14" id="KW-1185">Reference proteome</keyword>
<evidence type="ECO:0000256" key="11">
    <source>
        <dbReference type="RuleBase" id="RU003762"/>
    </source>
</evidence>
<dbReference type="GO" id="GO:0007229">
    <property type="term" value="P:integrin-mediated signaling pathway"/>
    <property type="evidence" value="ECO:0007669"/>
    <property type="project" value="UniProtKB-KW"/>
</dbReference>
<dbReference type="InterPro" id="IPR013517">
    <property type="entry name" value="FG-GAP"/>
</dbReference>
<keyword evidence="7" id="KW-0472">Membrane</keyword>
<dbReference type="PROSITE" id="PS51470">
    <property type="entry name" value="FG_GAP"/>
    <property type="match status" value="3"/>
</dbReference>
<dbReference type="PANTHER" id="PTHR23220:SF133">
    <property type="entry name" value="INTEGRIN ALPHA-PS2"/>
    <property type="match status" value="1"/>
</dbReference>
<dbReference type="OrthoDB" id="5317514at2759"/>
<feature type="repeat" description="FG-GAP" evidence="10">
    <location>
        <begin position="338"/>
        <end position="394"/>
    </location>
</feature>
<dbReference type="InterPro" id="IPR013519">
    <property type="entry name" value="Int_alpha_beta-p"/>
</dbReference>
<reference evidence="13" key="1">
    <citation type="submission" date="2021-10" db="EMBL/GenBank/DDBJ databases">
        <title>Tropical sea cucumber genome reveals ecological adaptation and Cuvierian tubules defense mechanism.</title>
        <authorList>
            <person name="Chen T."/>
        </authorList>
    </citation>
    <scope>NUCLEOTIDE SEQUENCE</scope>
    <source>
        <strain evidence="13">Nanhai2018</strain>
        <tissue evidence="13">Muscle</tissue>
    </source>
</reference>
<evidence type="ECO:0000313" key="13">
    <source>
        <dbReference type="EMBL" id="KAJ8024790.1"/>
    </source>
</evidence>
<keyword evidence="9" id="KW-0325">Glycoprotein</keyword>
<dbReference type="GO" id="GO:0009897">
    <property type="term" value="C:external side of plasma membrane"/>
    <property type="evidence" value="ECO:0007669"/>
    <property type="project" value="TreeGrafter"/>
</dbReference>
<evidence type="ECO:0000256" key="8">
    <source>
        <dbReference type="ARBA" id="ARBA00023170"/>
    </source>
</evidence>
<dbReference type="GO" id="GO:0007160">
    <property type="term" value="P:cell-matrix adhesion"/>
    <property type="evidence" value="ECO:0007669"/>
    <property type="project" value="TreeGrafter"/>
</dbReference>
<name>A0A9Q0YLM4_HOLLE</name>
<feature type="repeat" description="FG-GAP" evidence="10">
    <location>
        <begin position="34"/>
        <end position="97"/>
    </location>
</feature>
<evidence type="ECO:0000256" key="7">
    <source>
        <dbReference type="ARBA" id="ARBA00023136"/>
    </source>
</evidence>
<dbReference type="InterPro" id="IPR000413">
    <property type="entry name" value="Integrin_alpha"/>
</dbReference>
<dbReference type="GO" id="GO:0033627">
    <property type="term" value="P:cell adhesion mediated by integrin"/>
    <property type="evidence" value="ECO:0007669"/>
    <property type="project" value="TreeGrafter"/>
</dbReference>
<evidence type="ECO:0000256" key="5">
    <source>
        <dbReference type="ARBA" id="ARBA00022889"/>
    </source>
</evidence>
<dbReference type="PANTHER" id="PTHR23220">
    <property type="entry name" value="INTEGRIN ALPHA"/>
    <property type="match status" value="1"/>
</dbReference>
<accession>A0A9Q0YLM4</accession>
<evidence type="ECO:0000256" key="1">
    <source>
        <dbReference type="ARBA" id="ARBA00004479"/>
    </source>
</evidence>
<evidence type="ECO:0000256" key="10">
    <source>
        <dbReference type="PROSITE-ProRule" id="PRU00803"/>
    </source>
</evidence>